<gene>
    <name evidence="2" type="primary">bla</name>
    <name evidence="2" type="ORF">WAT24_12760</name>
</gene>
<keyword evidence="3" id="KW-1185">Reference proteome</keyword>
<name>A0ABU8JF02_9GAMM</name>
<evidence type="ECO:0000313" key="2">
    <source>
        <dbReference type="EMBL" id="MEI7037632.1"/>
    </source>
</evidence>
<evidence type="ECO:0000259" key="1">
    <source>
        <dbReference type="SMART" id="SM00849"/>
    </source>
</evidence>
<dbReference type="InterPro" id="IPR036866">
    <property type="entry name" value="RibonucZ/Hydroxyglut_hydro"/>
</dbReference>
<dbReference type="SMART" id="SM00849">
    <property type="entry name" value="Lactamase_B"/>
    <property type="match status" value="1"/>
</dbReference>
<feature type="domain" description="Metallo-beta-lactamase" evidence="1">
    <location>
        <begin position="56"/>
        <end position="246"/>
    </location>
</feature>
<reference evidence="2 3" key="1">
    <citation type="journal article" date="2014" name="Int. J. Syst. Evol. Microbiol.">
        <title>Fulvimonas yonginensis sp. nov., isolated from greenhouse soil, and emended description of the genus Fulvimonas.</title>
        <authorList>
            <person name="Ahn J.H."/>
            <person name="Kim S.J."/>
            <person name="Weon H.Y."/>
            <person name="Hong S.B."/>
            <person name="Seok S.J."/>
            <person name="Kwon S.W."/>
        </authorList>
    </citation>
    <scope>NUCLEOTIDE SEQUENCE [LARGE SCALE GENOMIC DNA]</scope>
    <source>
        <strain evidence="2 3">KACC 16952</strain>
    </source>
</reference>
<dbReference type="Pfam" id="PF00753">
    <property type="entry name" value="Lactamase_B"/>
    <property type="match status" value="1"/>
</dbReference>
<protein>
    <submittedName>
        <fullName evidence="2">Subclass B3 metallo-beta-lactamase</fullName>
        <ecNumber evidence="2">3.5.2.6</ecNumber>
    </submittedName>
</protein>
<dbReference type="InterPro" id="IPR050855">
    <property type="entry name" value="NDM-1-like"/>
</dbReference>
<proteinExistence type="predicted"/>
<sequence length="296" mass="32300">MRPRTRRHWRWVVLGMAAVLAAAALTAWRSAIHHNRQVAFEPFPIAGNLYYVGTPDVTAFLLTGPQGHVLIDGGYPESAAGIMANIARLGFRITDVKVLLNTHAHEDHAGGLAALQKASGAQLWISRGDARVVAAGGVGDPTLGPFRLLAYLGLTGYPAPRIDHRFDDGATVRLGPIELTAHATPGHTPGCTSWSFPVRDGARRWLAVDVCSLTVLPFDYPGRQAGFERSFRTLRSLPAELFLGSHASFFGMQRKLAQRAKATDPVAPFIDRAGYLRYVDRAEATFRRDVAKRGDR</sequence>
<dbReference type="PANTHER" id="PTHR42951">
    <property type="entry name" value="METALLO-BETA-LACTAMASE DOMAIN-CONTAINING"/>
    <property type="match status" value="1"/>
</dbReference>
<dbReference type="GO" id="GO:0008800">
    <property type="term" value="F:beta-lactamase activity"/>
    <property type="evidence" value="ECO:0007669"/>
    <property type="project" value="UniProtKB-EC"/>
</dbReference>
<dbReference type="NCBIfam" id="NF012229">
    <property type="entry name" value="bla_class_B_core"/>
    <property type="match status" value="1"/>
</dbReference>
<keyword evidence="2" id="KW-0378">Hydrolase</keyword>
<dbReference type="SUPFAM" id="SSF56281">
    <property type="entry name" value="Metallo-hydrolase/oxidoreductase"/>
    <property type="match status" value="1"/>
</dbReference>
<evidence type="ECO:0000313" key="3">
    <source>
        <dbReference type="Proteomes" id="UP001381174"/>
    </source>
</evidence>
<dbReference type="Proteomes" id="UP001381174">
    <property type="component" value="Unassembled WGS sequence"/>
</dbReference>
<dbReference type="NCBIfam" id="NF033105">
    <property type="entry name" value="bla_subclass_B3"/>
    <property type="match status" value="1"/>
</dbReference>
<dbReference type="Gene3D" id="3.60.15.10">
    <property type="entry name" value="Ribonuclease Z/Hydroxyacylglutathione hydrolase-like"/>
    <property type="match status" value="1"/>
</dbReference>
<dbReference type="InterPro" id="IPR001279">
    <property type="entry name" value="Metallo-B-lactamas"/>
</dbReference>
<dbReference type="EC" id="3.5.2.6" evidence="2"/>
<comment type="caution">
    <text evidence="2">The sequence shown here is derived from an EMBL/GenBank/DDBJ whole genome shotgun (WGS) entry which is preliminary data.</text>
</comment>
<dbReference type="EMBL" id="JBBBNY010000010">
    <property type="protein sequence ID" value="MEI7037632.1"/>
    <property type="molecule type" value="Genomic_DNA"/>
</dbReference>
<accession>A0ABU8JF02</accession>
<organism evidence="2 3">
    <name type="scientific">Fulvimonas yonginensis</name>
    <dbReference type="NCBI Taxonomy" id="1495200"/>
    <lineage>
        <taxon>Bacteria</taxon>
        <taxon>Pseudomonadati</taxon>
        <taxon>Pseudomonadota</taxon>
        <taxon>Gammaproteobacteria</taxon>
        <taxon>Lysobacterales</taxon>
        <taxon>Rhodanobacteraceae</taxon>
        <taxon>Fulvimonas</taxon>
    </lineage>
</organism>
<dbReference type="PANTHER" id="PTHR42951:SF17">
    <property type="entry name" value="METALLO-BETA-LACTAMASE DOMAIN-CONTAINING PROTEIN"/>
    <property type="match status" value="1"/>
</dbReference>